<comment type="caution">
    <text evidence="1">The sequence shown here is derived from an EMBL/GenBank/DDBJ whole genome shotgun (WGS) entry which is preliminary data.</text>
</comment>
<reference evidence="1" key="1">
    <citation type="journal article" date="2022" name="Int. J. Mol. Sci.">
        <title>Draft Genome of Tanacetum Coccineum: Genomic Comparison of Closely Related Tanacetum-Family Plants.</title>
        <authorList>
            <person name="Yamashiro T."/>
            <person name="Shiraishi A."/>
            <person name="Nakayama K."/>
            <person name="Satake H."/>
        </authorList>
    </citation>
    <scope>NUCLEOTIDE SEQUENCE</scope>
</reference>
<dbReference type="PANTHER" id="PTHR34072">
    <property type="entry name" value="ENZYMATIC POLYPROTEIN-RELATED"/>
    <property type="match status" value="1"/>
</dbReference>
<dbReference type="Gene3D" id="3.10.10.10">
    <property type="entry name" value="HIV Type 1 Reverse Transcriptase, subunit A, domain 1"/>
    <property type="match status" value="1"/>
</dbReference>
<evidence type="ECO:0000313" key="1">
    <source>
        <dbReference type="EMBL" id="GJT86261.1"/>
    </source>
</evidence>
<accession>A0ABQ5HFV4</accession>
<dbReference type="PANTHER" id="PTHR34072:SF52">
    <property type="entry name" value="RIBONUCLEASE H"/>
    <property type="match status" value="1"/>
</dbReference>
<gene>
    <name evidence="1" type="ORF">Tco_1067978</name>
</gene>
<reference evidence="1" key="2">
    <citation type="submission" date="2022-01" db="EMBL/GenBank/DDBJ databases">
        <authorList>
            <person name="Yamashiro T."/>
            <person name="Shiraishi A."/>
            <person name="Satake H."/>
            <person name="Nakayama K."/>
        </authorList>
    </citation>
    <scope>NUCLEOTIDE SEQUENCE</scope>
</reference>
<evidence type="ECO:0000313" key="2">
    <source>
        <dbReference type="Proteomes" id="UP001151760"/>
    </source>
</evidence>
<organism evidence="1 2">
    <name type="scientific">Tanacetum coccineum</name>
    <dbReference type="NCBI Taxonomy" id="301880"/>
    <lineage>
        <taxon>Eukaryota</taxon>
        <taxon>Viridiplantae</taxon>
        <taxon>Streptophyta</taxon>
        <taxon>Embryophyta</taxon>
        <taxon>Tracheophyta</taxon>
        <taxon>Spermatophyta</taxon>
        <taxon>Magnoliopsida</taxon>
        <taxon>eudicotyledons</taxon>
        <taxon>Gunneridae</taxon>
        <taxon>Pentapetalae</taxon>
        <taxon>asterids</taxon>
        <taxon>campanulids</taxon>
        <taxon>Asterales</taxon>
        <taxon>Asteraceae</taxon>
        <taxon>Asteroideae</taxon>
        <taxon>Anthemideae</taxon>
        <taxon>Anthemidinae</taxon>
        <taxon>Tanacetum</taxon>
    </lineage>
</organism>
<dbReference type="SUPFAM" id="SSF56672">
    <property type="entry name" value="DNA/RNA polymerases"/>
    <property type="match status" value="2"/>
</dbReference>
<name>A0ABQ5HFV4_9ASTR</name>
<dbReference type="EMBL" id="BQNB010019531">
    <property type="protein sequence ID" value="GJT86261.1"/>
    <property type="molecule type" value="Genomic_DNA"/>
</dbReference>
<proteinExistence type="predicted"/>
<sequence>MLIKTRENRKVEIKGIIKCGDRINLANKLGKLCPEKKIQRRNASGHVYAVKDVDQAQGPNVVTVPGAAPVARAPYLWRPSEMKELSEQLKELLEKGFIRPSSSPCTLDTLPRMVQKCVVVPDHKILQYILDQKELNMRQRRWIELLSDYDCEIRYHPGKANVVADALSRKVRDKKIGDLKKYIGAEYESSTLLHMLVNALRAPKSKPSISDRQDFCSNLKFLNRSGNILLWISLRVFRECLVVMILFG</sequence>
<dbReference type="InterPro" id="IPR043502">
    <property type="entry name" value="DNA/RNA_pol_sf"/>
</dbReference>
<keyword evidence="2" id="KW-1185">Reference proteome</keyword>
<dbReference type="Proteomes" id="UP001151760">
    <property type="component" value="Unassembled WGS sequence"/>
</dbReference>
<evidence type="ECO:0008006" key="3">
    <source>
        <dbReference type="Google" id="ProtNLM"/>
    </source>
</evidence>
<protein>
    <recommendedName>
        <fullName evidence="3">Reverse transcriptase domain-containing protein</fullName>
    </recommendedName>
</protein>